<evidence type="ECO:0000256" key="5">
    <source>
        <dbReference type="ARBA" id="ARBA00022801"/>
    </source>
</evidence>
<dbReference type="SUPFAM" id="SSF51556">
    <property type="entry name" value="Metallo-dependent hydrolases"/>
    <property type="match status" value="1"/>
</dbReference>
<dbReference type="PANTHER" id="PTHR11409:SF43">
    <property type="entry name" value="ADENOSINE DEAMINASE"/>
    <property type="match status" value="1"/>
</dbReference>
<dbReference type="RefSeq" id="WP_049161557.1">
    <property type="nucleotide sequence ID" value="NZ_CAZZQF010000001.1"/>
</dbReference>
<evidence type="ECO:0000256" key="4">
    <source>
        <dbReference type="ARBA" id="ARBA00022723"/>
    </source>
</evidence>
<dbReference type="InterPro" id="IPR032466">
    <property type="entry name" value="Metal_Hydrolase"/>
</dbReference>
<evidence type="ECO:0000313" key="7">
    <source>
        <dbReference type="EMBL" id="NDJ73625.1"/>
    </source>
</evidence>
<dbReference type="PANTHER" id="PTHR11409">
    <property type="entry name" value="ADENOSINE DEAMINASE"/>
    <property type="match status" value="1"/>
</dbReference>
<dbReference type="GO" id="GO:0005829">
    <property type="term" value="C:cytosol"/>
    <property type="evidence" value="ECO:0007669"/>
    <property type="project" value="TreeGrafter"/>
</dbReference>
<evidence type="ECO:0000256" key="6">
    <source>
        <dbReference type="ARBA" id="ARBA00022833"/>
    </source>
</evidence>
<dbReference type="InterPro" id="IPR006330">
    <property type="entry name" value="Ado/ade_deaminase"/>
</dbReference>
<dbReference type="GO" id="GO:0043103">
    <property type="term" value="P:hypoxanthine salvage"/>
    <property type="evidence" value="ECO:0007669"/>
    <property type="project" value="TreeGrafter"/>
</dbReference>
<dbReference type="GO" id="GO:0004000">
    <property type="term" value="F:adenosine deaminase activity"/>
    <property type="evidence" value="ECO:0007669"/>
    <property type="project" value="TreeGrafter"/>
</dbReference>
<proteinExistence type="inferred from homology"/>
<dbReference type="GO" id="GO:0006154">
    <property type="term" value="P:adenosine catabolic process"/>
    <property type="evidence" value="ECO:0007669"/>
    <property type="project" value="TreeGrafter"/>
</dbReference>
<dbReference type="NCBIfam" id="TIGR01430">
    <property type="entry name" value="aden_deam"/>
    <property type="match status" value="1"/>
</dbReference>
<keyword evidence="4" id="KW-0479">Metal-binding</keyword>
<dbReference type="InterPro" id="IPR001365">
    <property type="entry name" value="A_deaminase_dom"/>
</dbReference>
<comment type="similarity">
    <text evidence="2">Belongs to the metallo-dependent hydrolases superfamily. Adenosine and AMP deaminases family.</text>
</comment>
<comment type="cofactor">
    <cofactor evidence="1">
        <name>Zn(2+)</name>
        <dbReference type="ChEBI" id="CHEBI:29105"/>
    </cofactor>
</comment>
<evidence type="ECO:0000256" key="2">
    <source>
        <dbReference type="ARBA" id="ARBA00006676"/>
    </source>
</evidence>
<sequence length="335" mass="38433">MKNFIDLHLHLDGSLPYTTVKKLMEVHNFSSLTDSQLKEKLSVSERCADLQEYLTKFDFPLLFLQTKKDLETATFDLLQKLRSQGLVYTEIRFAPQLHTQKDLTQEDAIKACILGLKKFYNWQNNHEDNFYPLHANLILCLMRLPDREQENYLTVKLAAKYAKEHVVGIDLAGPEGPIPNKKFKPFFDDAKEMHIPFTIHAGEAAGPESMQEALDLGTKRIGHGIRCLESEQLVQELINQHITLECCATSNLNTKVFKKIDSYPIKTLLSRKIKATLNCDNMTVSNTNLPKEFKLLETKTNLTNLDEHQLLLNSINAAFVSNQEKSRLFHIFNQI</sequence>
<dbReference type="GO" id="GO:0046103">
    <property type="term" value="P:inosine biosynthetic process"/>
    <property type="evidence" value="ECO:0007669"/>
    <property type="project" value="TreeGrafter"/>
</dbReference>
<dbReference type="EC" id="3.5.4.4" evidence="3"/>
<protein>
    <recommendedName>
        <fullName evidence="3">adenosine deaminase</fullName>
        <ecNumber evidence="3">3.5.4.4</ecNumber>
    </recommendedName>
</protein>
<comment type="caution">
    <text evidence="7">The sequence shown here is derived from an EMBL/GenBank/DDBJ whole genome shotgun (WGS) entry which is preliminary data.</text>
</comment>
<keyword evidence="6" id="KW-0862">Zinc</keyword>
<dbReference type="EMBL" id="JAADJO010000006">
    <property type="protein sequence ID" value="NDJ73625.1"/>
    <property type="molecule type" value="Genomic_DNA"/>
</dbReference>
<gene>
    <name evidence="7" type="ORF">GWG61_03735</name>
</gene>
<dbReference type="Gene3D" id="3.20.20.140">
    <property type="entry name" value="Metal-dependent hydrolases"/>
    <property type="match status" value="1"/>
</dbReference>
<keyword evidence="5 7" id="KW-0378">Hydrolase</keyword>
<accession>A0A6B2FT45</accession>
<evidence type="ECO:0000256" key="1">
    <source>
        <dbReference type="ARBA" id="ARBA00001947"/>
    </source>
</evidence>
<dbReference type="Pfam" id="PF00962">
    <property type="entry name" value="A_deaminase"/>
    <property type="match status" value="1"/>
</dbReference>
<dbReference type="AlphaFoldDB" id="A0A6B2FT45"/>
<reference evidence="7" key="1">
    <citation type="submission" date="2020-01" db="EMBL/GenBank/DDBJ databases">
        <title>Vaginal microbiome of pregnant Indian women: Insights into the genome of dominants Lactobacillus species.</title>
        <authorList>
            <person name="Das B."/>
            <person name="Mehta O."/>
            <person name="Ghosh T.S."/>
            <person name="Kothidar A."/>
            <person name="Gowtham M.R."/>
            <person name="Mitra R."/>
            <person name="Kshetrapal P."/>
            <person name="Wadhwa N."/>
            <person name="Thiruvengadam R."/>
            <person name="Nair G.B."/>
            <person name="Bhatnagar S."/>
            <person name="Das B."/>
        </authorList>
    </citation>
    <scope>NUCLEOTIDE SEQUENCE</scope>
    <source>
        <strain evidence="7">Indica</strain>
    </source>
</reference>
<organism evidence="7">
    <name type="scientific">Lactobacillus paragasseri</name>
    <dbReference type="NCBI Taxonomy" id="2107999"/>
    <lineage>
        <taxon>Bacteria</taxon>
        <taxon>Bacillati</taxon>
        <taxon>Bacillota</taxon>
        <taxon>Bacilli</taxon>
        <taxon>Lactobacillales</taxon>
        <taxon>Lactobacillaceae</taxon>
        <taxon>Lactobacillus</taxon>
    </lineage>
</organism>
<evidence type="ECO:0000256" key="3">
    <source>
        <dbReference type="ARBA" id="ARBA00012784"/>
    </source>
</evidence>
<name>A0A6B2FT45_9LACO</name>
<dbReference type="GO" id="GO:0046872">
    <property type="term" value="F:metal ion binding"/>
    <property type="evidence" value="ECO:0007669"/>
    <property type="project" value="UniProtKB-KW"/>
</dbReference>